<dbReference type="SUPFAM" id="SSF55729">
    <property type="entry name" value="Acyl-CoA N-acyltransferases (Nat)"/>
    <property type="match status" value="1"/>
</dbReference>
<evidence type="ECO:0000313" key="5">
    <source>
        <dbReference type="Proteomes" id="UP000799764"/>
    </source>
</evidence>
<evidence type="ECO:0000259" key="3">
    <source>
        <dbReference type="PROSITE" id="PS51186"/>
    </source>
</evidence>
<accession>A0A9P4PHH0</accession>
<keyword evidence="5" id="KW-1185">Reference proteome</keyword>
<dbReference type="InterPro" id="IPR000182">
    <property type="entry name" value="GNAT_dom"/>
</dbReference>
<dbReference type="InterPro" id="IPR016181">
    <property type="entry name" value="Acyl_CoA_acyltransferase"/>
</dbReference>
<gene>
    <name evidence="4" type="ORF">P171DRAFT_433353</name>
</gene>
<dbReference type="Pfam" id="PF00583">
    <property type="entry name" value="Acetyltransf_1"/>
    <property type="match status" value="1"/>
</dbReference>
<dbReference type="CDD" id="cd04301">
    <property type="entry name" value="NAT_SF"/>
    <property type="match status" value="1"/>
</dbReference>
<comment type="caution">
    <text evidence="4">The sequence shown here is derived from an EMBL/GenBank/DDBJ whole genome shotgun (WGS) entry which is preliminary data.</text>
</comment>
<sequence>MSVSTLTKADWTQWQNLFRQYIAFYKASIPEAQYENTFNRIVDPAGDLHAFAIREEDGTLNGIAHYLFHTSSWSDKPVCYLNGTSSRVCLDEALLRQTDLFVNPDIRGKGYGRKLIVACGKAAQEKGCSKYYWLTQHDNVVARKLYDTFGESGFAEYRIKLPNDKW</sequence>
<protein>
    <submittedName>
        <fullName evidence="4">Acyl-CoA N-acyltransferase</fullName>
    </submittedName>
</protein>
<dbReference type="Proteomes" id="UP000799764">
    <property type="component" value="Unassembled WGS sequence"/>
</dbReference>
<dbReference type="OrthoDB" id="7305308at2759"/>
<reference evidence="4" key="1">
    <citation type="journal article" date="2020" name="Stud. Mycol.">
        <title>101 Dothideomycetes genomes: a test case for predicting lifestyles and emergence of pathogens.</title>
        <authorList>
            <person name="Haridas S."/>
            <person name="Albert R."/>
            <person name="Binder M."/>
            <person name="Bloem J."/>
            <person name="Labutti K."/>
            <person name="Salamov A."/>
            <person name="Andreopoulos B."/>
            <person name="Baker S."/>
            <person name="Barry K."/>
            <person name="Bills G."/>
            <person name="Bluhm B."/>
            <person name="Cannon C."/>
            <person name="Castanera R."/>
            <person name="Culley D."/>
            <person name="Daum C."/>
            <person name="Ezra D."/>
            <person name="Gonzalez J."/>
            <person name="Henrissat B."/>
            <person name="Kuo A."/>
            <person name="Liang C."/>
            <person name="Lipzen A."/>
            <person name="Lutzoni F."/>
            <person name="Magnuson J."/>
            <person name="Mondo S."/>
            <person name="Nolan M."/>
            <person name="Ohm R."/>
            <person name="Pangilinan J."/>
            <person name="Park H.-J."/>
            <person name="Ramirez L."/>
            <person name="Alfaro M."/>
            <person name="Sun H."/>
            <person name="Tritt A."/>
            <person name="Yoshinaga Y."/>
            <person name="Zwiers L.-H."/>
            <person name="Turgeon B."/>
            <person name="Goodwin S."/>
            <person name="Spatafora J."/>
            <person name="Crous P."/>
            <person name="Grigoriev I."/>
        </authorList>
    </citation>
    <scope>NUCLEOTIDE SEQUENCE</scope>
    <source>
        <strain evidence="4">CBS 690.94</strain>
    </source>
</reference>
<evidence type="ECO:0000313" key="4">
    <source>
        <dbReference type="EMBL" id="KAF2442991.1"/>
    </source>
</evidence>
<name>A0A9P4PHH0_9PLEO</name>
<dbReference type="GO" id="GO:0008080">
    <property type="term" value="F:N-acetyltransferase activity"/>
    <property type="evidence" value="ECO:0007669"/>
    <property type="project" value="TreeGrafter"/>
</dbReference>
<dbReference type="PANTHER" id="PTHR10545">
    <property type="entry name" value="DIAMINE N-ACETYLTRANSFERASE"/>
    <property type="match status" value="1"/>
</dbReference>
<dbReference type="InterPro" id="IPR051016">
    <property type="entry name" value="Diverse_Substrate_AcTransf"/>
</dbReference>
<evidence type="ECO:0000256" key="2">
    <source>
        <dbReference type="ARBA" id="ARBA00023315"/>
    </source>
</evidence>
<keyword evidence="2" id="KW-0012">Acyltransferase</keyword>
<keyword evidence="1" id="KW-0808">Transferase</keyword>
<organism evidence="4 5">
    <name type="scientific">Karstenula rhodostoma CBS 690.94</name>
    <dbReference type="NCBI Taxonomy" id="1392251"/>
    <lineage>
        <taxon>Eukaryota</taxon>
        <taxon>Fungi</taxon>
        <taxon>Dikarya</taxon>
        <taxon>Ascomycota</taxon>
        <taxon>Pezizomycotina</taxon>
        <taxon>Dothideomycetes</taxon>
        <taxon>Pleosporomycetidae</taxon>
        <taxon>Pleosporales</taxon>
        <taxon>Massarineae</taxon>
        <taxon>Didymosphaeriaceae</taxon>
        <taxon>Karstenula</taxon>
    </lineage>
</organism>
<evidence type="ECO:0000256" key="1">
    <source>
        <dbReference type="ARBA" id="ARBA00022679"/>
    </source>
</evidence>
<proteinExistence type="predicted"/>
<dbReference type="PANTHER" id="PTHR10545:SF42">
    <property type="entry name" value="ACETYLTRANSFERASE"/>
    <property type="match status" value="1"/>
</dbReference>
<dbReference type="AlphaFoldDB" id="A0A9P4PHH0"/>
<dbReference type="Gene3D" id="3.40.630.30">
    <property type="match status" value="1"/>
</dbReference>
<feature type="domain" description="N-acetyltransferase" evidence="3">
    <location>
        <begin position="1"/>
        <end position="166"/>
    </location>
</feature>
<dbReference type="PROSITE" id="PS51186">
    <property type="entry name" value="GNAT"/>
    <property type="match status" value="1"/>
</dbReference>
<dbReference type="EMBL" id="MU001503">
    <property type="protein sequence ID" value="KAF2442991.1"/>
    <property type="molecule type" value="Genomic_DNA"/>
</dbReference>